<dbReference type="PANTHER" id="PTHR33281:SF19">
    <property type="entry name" value="VOLTAGE-DEPENDENT ANION CHANNEL-FORMING PROTEIN YNEE"/>
    <property type="match status" value="1"/>
</dbReference>
<feature type="transmembrane region" description="Helical" evidence="9">
    <location>
        <begin position="92"/>
        <end position="109"/>
    </location>
</feature>
<reference evidence="10" key="1">
    <citation type="journal article" date="2019" name="Plant J.">
        <title>Chlorella vulgaris genome assembly and annotation reveals the molecular basis for metabolic acclimation to high light conditions.</title>
        <authorList>
            <person name="Cecchin M."/>
            <person name="Marcolungo L."/>
            <person name="Rossato M."/>
            <person name="Girolomoni L."/>
            <person name="Cosentino E."/>
            <person name="Cuine S."/>
            <person name="Li-Beisson Y."/>
            <person name="Delledonne M."/>
            <person name="Ballottari M."/>
        </authorList>
    </citation>
    <scope>NUCLEOTIDE SEQUENCE</scope>
    <source>
        <strain evidence="10">211/11P</strain>
    </source>
</reference>
<evidence type="ECO:0000256" key="8">
    <source>
        <dbReference type="SAM" id="MobiDB-lite"/>
    </source>
</evidence>
<name>A0A9D4TYW6_CHLVU</name>
<dbReference type="AlphaFoldDB" id="A0A9D4TYW6"/>
<reference evidence="10" key="2">
    <citation type="submission" date="2020-11" db="EMBL/GenBank/DDBJ databases">
        <authorList>
            <person name="Cecchin M."/>
            <person name="Marcolungo L."/>
            <person name="Rossato M."/>
            <person name="Girolomoni L."/>
            <person name="Cosentino E."/>
            <person name="Cuine S."/>
            <person name="Li-Beisson Y."/>
            <person name="Delledonne M."/>
            <person name="Ballottari M."/>
        </authorList>
    </citation>
    <scope>NUCLEOTIDE SEQUENCE</scope>
    <source>
        <strain evidence="10">211/11P</strain>
        <tissue evidence="10">Whole cell</tissue>
    </source>
</reference>
<feature type="compositionally biased region" description="Low complexity" evidence="8">
    <location>
        <begin position="399"/>
        <end position="412"/>
    </location>
</feature>
<evidence type="ECO:0000313" key="11">
    <source>
        <dbReference type="Proteomes" id="UP001055712"/>
    </source>
</evidence>
<evidence type="ECO:0000256" key="1">
    <source>
        <dbReference type="ARBA" id="ARBA00004651"/>
    </source>
</evidence>
<evidence type="ECO:0000256" key="7">
    <source>
        <dbReference type="ARBA" id="ARBA00023136"/>
    </source>
</evidence>
<dbReference type="GO" id="GO:0005254">
    <property type="term" value="F:chloride channel activity"/>
    <property type="evidence" value="ECO:0007669"/>
    <property type="project" value="InterPro"/>
</dbReference>
<gene>
    <name evidence="10" type="ORF">D9Q98_000856</name>
</gene>
<dbReference type="Pfam" id="PF25539">
    <property type="entry name" value="Bestrophin_2"/>
    <property type="match status" value="1"/>
</dbReference>
<comment type="caution">
    <text evidence="10">The sequence shown here is derived from an EMBL/GenBank/DDBJ whole genome shotgun (WGS) entry which is preliminary data.</text>
</comment>
<keyword evidence="2" id="KW-0813">Transport</keyword>
<dbReference type="InterPro" id="IPR044669">
    <property type="entry name" value="YneE/VCCN1/2-like"/>
</dbReference>
<feature type="transmembrane region" description="Helical" evidence="9">
    <location>
        <begin position="260"/>
        <end position="276"/>
    </location>
</feature>
<dbReference type="GO" id="GO:0005886">
    <property type="term" value="C:plasma membrane"/>
    <property type="evidence" value="ECO:0007669"/>
    <property type="project" value="UniProtKB-SubCell"/>
</dbReference>
<keyword evidence="11" id="KW-1185">Reference proteome</keyword>
<dbReference type="OrthoDB" id="506538at2759"/>
<protein>
    <submittedName>
        <fullName evidence="10">Uncharacterized protein</fullName>
    </submittedName>
</protein>
<feature type="region of interest" description="Disordered" evidence="8">
    <location>
        <begin position="380"/>
        <end position="427"/>
    </location>
</feature>
<dbReference type="PANTHER" id="PTHR33281">
    <property type="entry name" value="UPF0187 PROTEIN YNEE"/>
    <property type="match status" value="1"/>
</dbReference>
<evidence type="ECO:0000256" key="3">
    <source>
        <dbReference type="ARBA" id="ARBA00022475"/>
    </source>
</evidence>
<accession>A0A9D4TYW6</accession>
<feature type="transmembrane region" description="Helical" evidence="9">
    <location>
        <begin position="49"/>
        <end position="72"/>
    </location>
</feature>
<dbReference type="EMBL" id="SIDB01000001">
    <property type="protein sequence ID" value="KAI3438425.1"/>
    <property type="molecule type" value="Genomic_DNA"/>
</dbReference>
<evidence type="ECO:0000313" key="10">
    <source>
        <dbReference type="EMBL" id="KAI3438425.1"/>
    </source>
</evidence>
<dbReference type="Proteomes" id="UP001055712">
    <property type="component" value="Unassembled WGS sequence"/>
</dbReference>
<keyword evidence="3" id="KW-1003">Cell membrane</keyword>
<comment type="subcellular location">
    <subcellularLocation>
        <location evidence="1">Cell membrane</location>
        <topology evidence="1">Multi-pass membrane protein</topology>
    </subcellularLocation>
</comment>
<keyword evidence="6" id="KW-0406">Ion transport</keyword>
<keyword evidence="4 9" id="KW-0812">Transmembrane</keyword>
<evidence type="ECO:0000256" key="9">
    <source>
        <dbReference type="SAM" id="Phobius"/>
    </source>
</evidence>
<keyword evidence="7 9" id="KW-0472">Membrane</keyword>
<evidence type="ECO:0000256" key="6">
    <source>
        <dbReference type="ARBA" id="ARBA00023065"/>
    </source>
</evidence>
<proteinExistence type="predicted"/>
<evidence type="ECO:0000256" key="2">
    <source>
        <dbReference type="ARBA" id="ARBA00022448"/>
    </source>
</evidence>
<sequence length="427" mass="47303">MPSFFTCAENCAYESWQELKGQPFRDDPFTETDWKAHGTWRRYIPEPNVSGLVVISLAPVWGWSVLVSTLLGLYATYAEPAGWPNVSTHDDLLAIFTLTSFALSLLMLFKTTSSYGRWWEARTLLGSGYITVRSVLRLCMSYVGRQHPDLIPPIFRWTAAIMPALAAHVRGRNHYLEEHLQAVMHPGELRWLLERGEGRSNPAVAALQVLSRLLDRAGLPVIERQQIEMLLSHCDVVVGASERIRSQPIPRAWNRHTHRFLLFYITFLPFAFWPLYKWYTLPIMAVLAFLLCGVENIGVQCEEPFRVLPLNHICAGTTRALRFMMNDEHESPSMAAFAAGISTLNGSPTAAGGVTMTTVTPPAIFHMDAGSPQAALANGAVHYSSNGNGGTRSRRSSRDGGVTAAQVPAAAASLDVEQQRAETQGHT</sequence>
<feature type="compositionally biased region" description="Basic and acidic residues" evidence="8">
    <location>
        <begin position="417"/>
        <end position="427"/>
    </location>
</feature>
<evidence type="ECO:0000256" key="5">
    <source>
        <dbReference type="ARBA" id="ARBA00022989"/>
    </source>
</evidence>
<evidence type="ECO:0000256" key="4">
    <source>
        <dbReference type="ARBA" id="ARBA00022692"/>
    </source>
</evidence>
<keyword evidence="5 9" id="KW-1133">Transmembrane helix</keyword>
<organism evidence="10 11">
    <name type="scientific">Chlorella vulgaris</name>
    <name type="common">Green alga</name>
    <dbReference type="NCBI Taxonomy" id="3077"/>
    <lineage>
        <taxon>Eukaryota</taxon>
        <taxon>Viridiplantae</taxon>
        <taxon>Chlorophyta</taxon>
        <taxon>core chlorophytes</taxon>
        <taxon>Trebouxiophyceae</taxon>
        <taxon>Chlorellales</taxon>
        <taxon>Chlorellaceae</taxon>
        <taxon>Chlorella clade</taxon>
        <taxon>Chlorella</taxon>
    </lineage>
</organism>